<evidence type="ECO:0000256" key="1">
    <source>
        <dbReference type="ARBA" id="ARBA00004651"/>
    </source>
</evidence>
<evidence type="ECO:0000313" key="10">
    <source>
        <dbReference type="EMBL" id="EHQ91133.1"/>
    </source>
</evidence>
<dbReference type="Gene3D" id="1.20.1720.10">
    <property type="entry name" value="Multidrug resistance protein D"/>
    <property type="match status" value="1"/>
</dbReference>
<dbReference type="AlphaFoldDB" id="H5XXC7"/>
<feature type="domain" description="Major facilitator superfamily (MFS) profile" evidence="9">
    <location>
        <begin position="19"/>
        <end position="512"/>
    </location>
</feature>
<dbReference type="SUPFAM" id="SSF103473">
    <property type="entry name" value="MFS general substrate transporter"/>
    <property type="match status" value="1"/>
</dbReference>
<keyword evidence="6 8" id="KW-1133">Transmembrane helix</keyword>
<dbReference type="Pfam" id="PF07690">
    <property type="entry name" value="MFS_1"/>
    <property type="match status" value="1"/>
</dbReference>
<dbReference type="PRINTS" id="PR01036">
    <property type="entry name" value="TCRTETB"/>
</dbReference>
<proteinExistence type="inferred from homology"/>
<evidence type="ECO:0000256" key="6">
    <source>
        <dbReference type="ARBA" id="ARBA00022989"/>
    </source>
</evidence>
<feature type="transmembrane region" description="Helical" evidence="8">
    <location>
        <begin position="20"/>
        <end position="42"/>
    </location>
</feature>
<keyword evidence="3" id="KW-0813">Transport</keyword>
<dbReference type="GO" id="GO:0005886">
    <property type="term" value="C:plasma membrane"/>
    <property type="evidence" value="ECO:0007669"/>
    <property type="project" value="UniProtKB-SubCell"/>
</dbReference>
<dbReference type="HOGENOM" id="CLU_000960_28_0_9"/>
<evidence type="ECO:0000256" key="8">
    <source>
        <dbReference type="SAM" id="Phobius"/>
    </source>
</evidence>
<feature type="transmembrane region" description="Helical" evidence="8">
    <location>
        <begin position="310"/>
        <end position="331"/>
    </location>
</feature>
<keyword evidence="7 8" id="KW-0472">Membrane</keyword>
<feature type="transmembrane region" description="Helical" evidence="8">
    <location>
        <begin position="278"/>
        <end position="298"/>
    </location>
</feature>
<dbReference type="InterPro" id="IPR011701">
    <property type="entry name" value="MFS"/>
</dbReference>
<dbReference type="EMBL" id="CM001441">
    <property type="protein sequence ID" value="EHQ91133.1"/>
    <property type="molecule type" value="Genomic_DNA"/>
</dbReference>
<organism evidence="10 11">
    <name type="scientific">Desulfosporosinus youngiae DSM 17734</name>
    <dbReference type="NCBI Taxonomy" id="768710"/>
    <lineage>
        <taxon>Bacteria</taxon>
        <taxon>Bacillati</taxon>
        <taxon>Bacillota</taxon>
        <taxon>Clostridia</taxon>
        <taxon>Eubacteriales</taxon>
        <taxon>Desulfitobacteriaceae</taxon>
        <taxon>Desulfosporosinus</taxon>
    </lineage>
</organism>
<dbReference type="PANTHER" id="PTHR42718:SF9">
    <property type="entry name" value="MAJOR FACILITATOR SUPERFAMILY MULTIDRUG TRANSPORTER MFSC"/>
    <property type="match status" value="1"/>
</dbReference>
<feature type="transmembrane region" description="Helical" evidence="8">
    <location>
        <begin position="486"/>
        <end position="506"/>
    </location>
</feature>
<feature type="transmembrane region" description="Helical" evidence="8">
    <location>
        <begin position="205"/>
        <end position="225"/>
    </location>
</feature>
<dbReference type="CDD" id="cd17503">
    <property type="entry name" value="MFS_LmrB_MDR_like"/>
    <property type="match status" value="1"/>
</dbReference>
<sequence length="543" mass="58465">MAGNDMPENAGDGLYKWSALLVVVIGTFMVMLDSSIVNIAIPKMMNVFGSDLETIKWILTGYTLTMGAVVPITGFISDTFGIKKLFIGALGIFTIGSFLCGLAWSTNTMIVFRVIQAIGGGAIMPVGMAYIMQIFAVHERGKALGFWGIASMSAPAIGPTLGGYIIAHMDWRFIFYVNVPVGVIGVIVAGLLLKETALKPYKGNFDYIGFISSISGIVSVLYVFGEGNSIDWGNVKFPLILTFGLFSLLIFVVNELTHPDPLLDLRVFKVYNFTLSQFITGVTTLALMGGMYVLPLFLQNIRGYTAMETGLILFPSAIASGLMMPISGALFDRFGAKVVTIPGLIIVAFATYEMSMFNMNTPMSTITLVAALRGVGLGFAMMPVNTAGMNDVPKHLFGKATALSTTVRSILNALAITFMTTMISSRSTENYARLTEQITPFNHTAGSVLQGLQGIYMKNGLSQGEAYGSALTTLGKMVYAQAYLDAMNYVIAVTVLAVFLAIFMVLMMKTRKKPRKDQAGKGLTKGEVLNGTESEARMAAALE</sequence>
<protein>
    <submittedName>
        <fullName evidence="10">Drug resistance transporter, EmrB/QacA subfamily</fullName>
    </submittedName>
</protein>
<dbReference type="STRING" id="768710.DesyoDRAFT_4174"/>
<dbReference type="InterPro" id="IPR004638">
    <property type="entry name" value="EmrB-like"/>
</dbReference>
<feature type="transmembrane region" description="Helical" evidence="8">
    <location>
        <begin position="144"/>
        <end position="167"/>
    </location>
</feature>
<dbReference type="Gene3D" id="1.20.1250.20">
    <property type="entry name" value="MFS general substrate transporter like domains"/>
    <property type="match status" value="1"/>
</dbReference>
<dbReference type="InterPro" id="IPR036259">
    <property type="entry name" value="MFS_trans_sf"/>
</dbReference>
<keyword evidence="5 8" id="KW-0812">Transmembrane</keyword>
<evidence type="ECO:0000256" key="5">
    <source>
        <dbReference type="ARBA" id="ARBA00022692"/>
    </source>
</evidence>
<dbReference type="PROSITE" id="PS50850">
    <property type="entry name" value="MFS"/>
    <property type="match status" value="1"/>
</dbReference>
<feature type="transmembrane region" description="Helical" evidence="8">
    <location>
        <begin position="237"/>
        <end position="257"/>
    </location>
</feature>
<name>H5XXC7_9FIRM</name>
<dbReference type="eggNOG" id="COG0477">
    <property type="taxonomic scope" value="Bacteria"/>
</dbReference>
<keyword evidence="4" id="KW-1003">Cell membrane</keyword>
<dbReference type="PANTHER" id="PTHR42718">
    <property type="entry name" value="MAJOR FACILITATOR SUPERFAMILY MULTIDRUG TRANSPORTER MFSC"/>
    <property type="match status" value="1"/>
</dbReference>
<feature type="transmembrane region" description="Helical" evidence="8">
    <location>
        <begin position="110"/>
        <end position="132"/>
    </location>
</feature>
<evidence type="ECO:0000256" key="4">
    <source>
        <dbReference type="ARBA" id="ARBA00022475"/>
    </source>
</evidence>
<evidence type="ECO:0000256" key="7">
    <source>
        <dbReference type="ARBA" id="ARBA00023136"/>
    </source>
</evidence>
<evidence type="ECO:0000259" key="9">
    <source>
        <dbReference type="PROSITE" id="PS50850"/>
    </source>
</evidence>
<reference evidence="10 11" key="1">
    <citation type="submission" date="2011-11" db="EMBL/GenBank/DDBJ databases">
        <title>The Noncontiguous Finished genome of Desulfosporosinus youngiae DSM 17734.</title>
        <authorList>
            <consortium name="US DOE Joint Genome Institute (JGI-PGF)"/>
            <person name="Lucas S."/>
            <person name="Han J."/>
            <person name="Lapidus A."/>
            <person name="Cheng J.-F."/>
            <person name="Goodwin L."/>
            <person name="Pitluck S."/>
            <person name="Peters L."/>
            <person name="Ovchinnikova G."/>
            <person name="Lu M."/>
            <person name="Land M.L."/>
            <person name="Hauser L."/>
            <person name="Pester M."/>
            <person name="Spring S."/>
            <person name="Ollivier B."/>
            <person name="Rattei T."/>
            <person name="Klenk H.-P."/>
            <person name="Wagner M."/>
            <person name="Loy A."/>
            <person name="Woyke T.J."/>
        </authorList>
    </citation>
    <scope>NUCLEOTIDE SEQUENCE [LARGE SCALE GENOMIC DNA]</scope>
    <source>
        <strain evidence="10 11">DSM 17734</strain>
    </source>
</reference>
<dbReference type="InterPro" id="IPR020846">
    <property type="entry name" value="MFS_dom"/>
</dbReference>
<dbReference type="NCBIfam" id="TIGR00711">
    <property type="entry name" value="efflux_EmrB"/>
    <property type="match status" value="1"/>
</dbReference>
<feature type="transmembrane region" description="Helical" evidence="8">
    <location>
        <begin position="338"/>
        <end position="357"/>
    </location>
</feature>
<evidence type="ECO:0000256" key="2">
    <source>
        <dbReference type="ARBA" id="ARBA00008537"/>
    </source>
</evidence>
<dbReference type="Proteomes" id="UP000005104">
    <property type="component" value="Chromosome"/>
</dbReference>
<feature type="transmembrane region" description="Helical" evidence="8">
    <location>
        <begin position="173"/>
        <end position="193"/>
    </location>
</feature>
<gene>
    <name evidence="10" type="ORF">DesyoDRAFT_4174</name>
</gene>
<dbReference type="RefSeq" id="WP_007785907.1">
    <property type="nucleotide sequence ID" value="NZ_CM001441.1"/>
</dbReference>
<dbReference type="GO" id="GO:0022857">
    <property type="term" value="F:transmembrane transporter activity"/>
    <property type="evidence" value="ECO:0007669"/>
    <property type="project" value="InterPro"/>
</dbReference>
<feature type="transmembrane region" description="Helical" evidence="8">
    <location>
        <begin position="54"/>
        <end position="73"/>
    </location>
</feature>
<evidence type="ECO:0000313" key="11">
    <source>
        <dbReference type="Proteomes" id="UP000005104"/>
    </source>
</evidence>
<comment type="similarity">
    <text evidence="2">Belongs to the major facilitator superfamily. EmrB family.</text>
</comment>
<comment type="subcellular location">
    <subcellularLocation>
        <location evidence="1">Cell membrane</location>
        <topology evidence="1">Multi-pass membrane protein</topology>
    </subcellularLocation>
</comment>
<keyword evidence="11" id="KW-1185">Reference proteome</keyword>
<feature type="transmembrane region" description="Helical" evidence="8">
    <location>
        <begin position="85"/>
        <end position="104"/>
    </location>
</feature>
<evidence type="ECO:0000256" key="3">
    <source>
        <dbReference type="ARBA" id="ARBA00022448"/>
    </source>
</evidence>
<accession>H5XXC7</accession>
<feature type="transmembrane region" description="Helical" evidence="8">
    <location>
        <begin position="363"/>
        <end position="384"/>
    </location>
</feature>